<evidence type="ECO:0000313" key="3">
    <source>
        <dbReference type="EMBL" id="GES19378.1"/>
    </source>
</evidence>
<reference evidence="3 4" key="1">
    <citation type="submission" date="2019-10" db="EMBL/GenBank/DDBJ databases">
        <title>Whole genome shotgun sequence of Acrocarpospora pleiomorpha NBRC 16267.</title>
        <authorList>
            <person name="Ichikawa N."/>
            <person name="Kimura A."/>
            <person name="Kitahashi Y."/>
            <person name="Komaki H."/>
            <person name="Oguchi A."/>
        </authorList>
    </citation>
    <scope>NUCLEOTIDE SEQUENCE [LARGE SCALE GENOMIC DNA]</scope>
    <source>
        <strain evidence="3 4">NBRC 16267</strain>
    </source>
</reference>
<dbReference type="PROSITE" id="PS00061">
    <property type="entry name" value="ADH_SHORT"/>
    <property type="match status" value="1"/>
</dbReference>
<dbReference type="EMBL" id="BLAF01000011">
    <property type="protein sequence ID" value="GES19378.1"/>
    <property type="molecule type" value="Genomic_DNA"/>
</dbReference>
<dbReference type="SUPFAM" id="SSF51735">
    <property type="entry name" value="NAD(P)-binding Rossmann-fold domains"/>
    <property type="match status" value="1"/>
</dbReference>
<comment type="similarity">
    <text evidence="1">Belongs to the short-chain dehydrogenases/reductases (SDR) family.</text>
</comment>
<dbReference type="GO" id="GO:0032787">
    <property type="term" value="P:monocarboxylic acid metabolic process"/>
    <property type="evidence" value="ECO:0007669"/>
    <property type="project" value="UniProtKB-ARBA"/>
</dbReference>
<dbReference type="Gene3D" id="3.40.50.720">
    <property type="entry name" value="NAD(P)-binding Rossmann-like Domain"/>
    <property type="match status" value="1"/>
</dbReference>
<evidence type="ECO:0000313" key="4">
    <source>
        <dbReference type="Proteomes" id="UP000377595"/>
    </source>
</evidence>
<dbReference type="Pfam" id="PF13561">
    <property type="entry name" value="adh_short_C2"/>
    <property type="match status" value="1"/>
</dbReference>
<dbReference type="Proteomes" id="UP000377595">
    <property type="component" value="Unassembled WGS sequence"/>
</dbReference>
<dbReference type="AlphaFoldDB" id="A0A5M3XMH7"/>
<dbReference type="CDD" id="cd05233">
    <property type="entry name" value="SDR_c"/>
    <property type="match status" value="1"/>
</dbReference>
<proteinExistence type="inferred from homology"/>
<organism evidence="3 4">
    <name type="scientific">Acrocarpospora pleiomorpha</name>
    <dbReference type="NCBI Taxonomy" id="90975"/>
    <lineage>
        <taxon>Bacteria</taxon>
        <taxon>Bacillati</taxon>
        <taxon>Actinomycetota</taxon>
        <taxon>Actinomycetes</taxon>
        <taxon>Streptosporangiales</taxon>
        <taxon>Streptosporangiaceae</taxon>
        <taxon>Acrocarpospora</taxon>
    </lineage>
</organism>
<dbReference type="OrthoDB" id="3542748at2"/>
<dbReference type="InterPro" id="IPR050259">
    <property type="entry name" value="SDR"/>
</dbReference>
<dbReference type="PANTHER" id="PTHR42879:SF2">
    <property type="entry name" value="3-OXOACYL-[ACYL-CARRIER-PROTEIN] REDUCTASE FABG"/>
    <property type="match status" value="1"/>
</dbReference>
<sequence>MTSRADVSGKAALVTGAAAGIGREVAAELVRRGARVVGVDRDAEPLEALRTELDDAPGRFLPYELDLRDVGAYAALLGFVERELGGLDILANVAGITRWKQWHEVTLDDWEQIIEVNARAVLFLTQQAVPLLAKDGGGAVISIASIAGKGFRRTSSVAYAGSKAAVIAMSRVLSSALAPMNIRVNCLCPGPVETGFLAEGMRNFSDRSGDSADIEHEQWLAQVPLRRAAEPIDIADLVCFLAADTGRCITGQAWNVDGGMVFD</sequence>
<keyword evidence="4" id="KW-1185">Reference proteome</keyword>
<dbReference type="RefSeq" id="WP_155344476.1">
    <property type="nucleotide sequence ID" value="NZ_BAAAHM010000007.1"/>
</dbReference>
<dbReference type="PRINTS" id="PR00081">
    <property type="entry name" value="GDHRDH"/>
</dbReference>
<dbReference type="InterPro" id="IPR020904">
    <property type="entry name" value="Sc_DH/Rdtase_CS"/>
</dbReference>
<evidence type="ECO:0000256" key="2">
    <source>
        <dbReference type="ARBA" id="ARBA00023002"/>
    </source>
</evidence>
<dbReference type="PANTHER" id="PTHR42879">
    <property type="entry name" value="3-OXOACYL-(ACYL-CARRIER-PROTEIN) REDUCTASE"/>
    <property type="match status" value="1"/>
</dbReference>
<dbReference type="InterPro" id="IPR036291">
    <property type="entry name" value="NAD(P)-bd_dom_sf"/>
</dbReference>
<gene>
    <name evidence="3" type="primary">fabG_2</name>
    <name evidence="3" type="ORF">Aple_022740</name>
</gene>
<evidence type="ECO:0000256" key="1">
    <source>
        <dbReference type="ARBA" id="ARBA00006484"/>
    </source>
</evidence>
<dbReference type="PRINTS" id="PR00080">
    <property type="entry name" value="SDRFAMILY"/>
</dbReference>
<dbReference type="GO" id="GO:0016491">
    <property type="term" value="F:oxidoreductase activity"/>
    <property type="evidence" value="ECO:0007669"/>
    <property type="project" value="UniProtKB-KW"/>
</dbReference>
<dbReference type="FunFam" id="3.40.50.720:FF:000084">
    <property type="entry name" value="Short-chain dehydrogenase reductase"/>
    <property type="match status" value="1"/>
</dbReference>
<dbReference type="InterPro" id="IPR002347">
    <property type="entry name" value="SDR_fam"/>
</dbReference>
<name>A0A5M3XMH7_9ACTN</name>
<accession>A0A5M3XMH7</accession>
<comment type="caution">
    <text evidence="3">The sequence shown here is derived from an EMBL/GenBank/DDBJ whole genome shotgun (WGS) entry which is preliminary data.</text>
</comment>
<protein>
    <submittedName>
        <fullName evidence="3">3-oxoacyl-[acyl-carrier-protein] reductase FabG</fullName>
    </submittedName>
</protein>
<keyword evidence="2" id="KW-0560">Oxidoreductase</keyword>